<proteinExistence type="predicted"/>
<sequence length="71" mass="8798">MIHFVQLWGRLVTPTDGSHLQKFAALVHPCQRLENNLHHKHRRLFQCYWYHLHNRHQCYAHLDFRHQFLCL</sequence>
<evidence type="ECO:0000313" key="1">
    <source>
        <dbReference type="EMBL" id="KAF6019794.1"/>
    </source>
</evidence>
<gene>
    <name evidence="1" type="ORF">EB796_021884</name>
</gene>
<comment type="caution">
    <text evidence="1">The sequence shown here is derived from an EMBL/GenBank/DDBJ whole genome shotgun (WGS) entry which is preliminary data.</text>
</comment>
<evidence type="ECO:0000313" key="2">
    <source>
        <dbReference type="Proteomes" id="UP000593567"/>
    </source>
</evidence>
<dbReference type="AlphaFoldDB" id="A0A7J7J278"/>
<reference evidence="1" key="1">
    <citation type="submission" date="2020-06" db="EMBL/GenBank/DDBJ databases">
        <title>Draft genome of Bugula neritina, a colonial animal packing powerful symbionts and potential medicines.</title>
        <authorList>
            <person name="Rayko M."/>
        </authorList>
    </citation>
    <scope>NUCLEOTIDE SEQUENCE [LARGE SCALE GENOMIC DNA]</scope>
    <source>
        <strain evidence="1">Kwan_BN1</strain>
    </source>
</reference>
<protein>
    <submittedName>
        <fullName evidence="1">Uncharacterized protein</fullName>
    </submittedName>
</protein>
<name>A0A7J7J278_BUGNE</name>
<keyword evidence="2" id="KW-1185">Reference proteome</keyword>
<dbReference type="EMBL" id="VXIV02003211">
    <property type="protein sequence ID" value="KAF6019794.1"/>
    <property type="molecule type" value="Genomic_DNA"/>
</dbReference>
<dbReference type="Proteomes" id="UP000593567">
    <property type="component" value="Unassembled WGS sequence"/>
</dbReference>
<organism evidence="1 2">
    <name type="scientific">Bugula neritina</name>
    <name type="common">Brown bryozoan</name>
    <name type="synonym">Sertularia neritina</name>
    <dbReference type="NCBI Taxonomy" id="10212"/>
    <lineage>
        <taxon>Eukaryota</taxon>
        <taxon>Metazoa</taxon>
        <taxon>Spiralia</taxon>
        <taxon>Lophotrochozoa</taxon>
        <taxon>Bryozoa</taxon>
        <taxon>Gymnolaemata</taxon>
        <taxon>Cheilostomatida</taxon>
        <taxon>Flustrina</taxon>
        <taxon>Buguloidea</taxon>
        <taxon>Bugulidae</taxon>
        <taxon>Bugula</taxon>
    </lineage>
</organism>
<accession>A0A7J7J278</accession>